<accession>K0J328</accession>
<dbReference type="EMBL" id="AP012050">
    <property type="protein sequence ID" value="BAM47542.1"/>
    <property type="molecule type" value="Genomic_DNA"/>
</dbReference>
<dbReference type="KEGG" id="axl:AXY_14100"/>
<dbReference type="HOGENOM" id="CLU_1782810_0_0_9"/>
<dbReference type="AlphaFoldDB" id="K0J328"/>
<organism evidence="1 2">
    <name type="scientific">Amphibacillus xylanus (strain ATCC 51415 / DSM 6626 / JCM 7361 / LMG 17667 / NBRC 15112 / Ep01)</name>
    <dbReference type="NCBI Taxonomy" id="698758"/>
    <lineage>
        <taxon>Bacteria</taxon>
        <taxon>Bacillati</taxon>
        <taxon>Bacillota</taxon>
        <taxon>Bacilli</taxon>
        <taxon>Bacillales</taxon>
        <taxon>Bacillaceae</taxon>
        <taxon>Amphibacillus</taxon>
    </lineage>
</organism>
<dbReference type="OrthoDB" id="2928848at2"/>
<evidence type="ECO:0008006" key="3">
    <source>
        <dbReference type="Google" id="ProtNLM"/>
    </source>
</evidence>
<name>K0J328_AMPXN</name>
<dbReference type="STRING" id="698758.AXY_14100"/>
<proteinExistence type="predicted"/>
<gene>
    <name evidence="1" type="ordered locus">AXY_14100</name>
</gene>
<reference evidence="1 2" key="1">
    <citation type="submission" date="2011-01" db="EMBL/GenBank/DDBJ databases">
        <title>Whole genome sequence of Amphibacillus xylinus NBRC 15112.</title>
        <authorList>
            <person name="Nakazawa H."/>
            <person name="Katano Y."/>
            <person name="Nakamura S."/>
            <person name="Sasagawa M."/>
            <person name="Fukada J."/>
            <person name="Arai T."/>
            <person name="Sasakura N."/>
            <person name="Mochizuki D."/>
            <person name="Hosoyama A."/>
            <person name="Harada K."/>
            <person name="Horikawa H."/>
            <person name="Kato Y."/>
            <person name="Harada T."/>
            <person name="Sasaki K."/>
            <person name="Sekiguchi M."/>
            <person name="Hodoyama M."/>
            <person name="Nishiko R."/>
            <person name="Narita H."/>
            <person name="Hanamaki A."/>
            <person name="Hata C."/>
            <person name="Konno Y."/>
            <person name="Niimura Y."/>
            <person name="Yamazaki S."/>
            <person name="Fujita N."/>
        </authorList>
    </citation>
    <scope>NUCLEOTIDE SEQUENCE [LARGE SCALE GENOMIC DNA]</scope>
    <source>
        <strain evidence="2">ATCC 51415 / DSM 6626 / JCM 7361 / LMG 17667 / NBRC 15112 / Ep01</strain>
    </source>
</reference>
<dbReference type="Proteomes" id="UP000006294">
    <property type="component" value="Chromosome"/>
</dbReference>
<evidence type="ECO:0000313" key="2">
    <source>
        <dbReference type="Proteomes" id="UP000006294"/>
    </source>
</evidence>
<sequence length="145" mass="16598">MTKRLVLILLVFVGILIGCQDSDSVTEIDYEGYGEYWRADLNYEVEQRNNGEYAYEIQLTITQNGKLGEHIKADQMGYILTLGNVAIYENHEEYDETQEVSALYIKGEGVSDTPLSETAEISLEVFWDQQTEIFQLDVVEVEIDN</sequence>
<protein>
    <recommendedName>
        <fullName evidence="3">Lipoprotein</fullName>
    </recommendedName>
</protein>
<evidence type="ECO:0000313" key="1">
    <source>
        <dbReference type="EMBL" id="BAM47542.1"/>
    </source>
</evidence>
<keyword evidence="2" id="KW-1185">Reference proteome</keyword>
<dbReference type="RefSeq" id="WP_015010145.1">
    <property type="nucleotide sequence ID" value="NC_018704.1"/>
</dbReference>
<dbReference type="PROSITE" id="PS51257">
    <property type="entry name" value="PROKAR_LIPOPROTEIN"/>
    <property type="match status" value="1"/>
</dbReference>